<reference evidence="3" key="2">
    <citation type="submission" date="2015-01" db="EMBL/GenBank/DDBJ databases">
        <title>Evolutionary Origins and Diversification of the Mycorrhizal Mutualists.</title>
        <authorList>
            <consortium name="DOE Joint Genome Institute"/>
            <consortium name="Mycorrhizal Genomics Consortium"/>
            <person name="Kohler A."/>
            <person name="Kuo A."/>
            <person name="Nagy L.G."/>
            <person name="Floudas D."/>
            <person name="Copeland A."/>
            <person name="Barry K.W."/>
            <person name="Cichocki N."/>
            <person name="Veneault-Fourrey C."/>
            <person name="LaButti K."/>
            <person name="Lindquist E.A."/>
            <person name="Lipzen A."/>
            <person name="Lundell T."/>
            <person name="Morin E."/>
            <person name="Murat C."/>
            <person name="Riley R."/>
            <person name="Ohm R."/>
            <person name="Sun H."/>
            <person name="Tunlid A."/>
            <person name="Henrissat B."/>
            <person name="Grigoriev I.V."/>
            <person name="Hibbett D.S."/>
            <person name="Martin F."/>
        </authorList>
    </citation>
    <scope>NUCLEOTIDE SEQUENCE [LARGE SCALE GENOMIC DNA]</scope>
    <source>
        <strain evidence="3">Marx 270</strain>
    </source>
</reference>
<keyword evidence="3" id="KW-1185">Reference proteome</keyword>
<dbReference type="HOGENOM" id="CLU_1741177_0_0_1"/>
<dbReference type="AlphaFoldDB" id="A0A0C3J317"/>
<protein>
    <submittedName>
        <fullName evidence="2">Uncharacterized protein</fullName>
    </submittedName>
</protein>
<sequence>MFGGILTKWQNHLSTENLTALAELKMYVQEEHARDQVVKKWLKHQYAEEPTGASTAGESQPTLRGSGESPLSAVNRQGIQQAAAVLIQGVEEEEMESSSMESPTTNEQQFTKIPIEALLDYSQAESWLGSFYEVALRGLDDDLELYQLLDLDAEGEDDPDHVFIR</sequence>
<name>A0A0C3J317_PISTI</name>
<evidence type="ECO:0000256" key="1">
    <source>
        <dbReference type="SAM" id="MobiDB-lite"/>
    </source>
</evidence>
<dbReference type="InParanoid" id="A0A0C3J317"/>
<dbReference type="OrthoDB" id="2675519at2759"/>
<evidence type="ECO:0000313" key="2">
    <source>
        <dbReference type="EMBL" id="KIO03468.1"/>
    </source>
</evidence>
<proteinExistence type="predicted"/>
<gene>
    <name evidence="2" type="ORF">M404DRAFT_27093</name>
</gene>
<dbReference type="Proteomes" id="UP000054217">
    <property type="component" value="Unassembled WGS sequence"/>
</dbReference>
<accession>A0A0C3J317</accession>
<feature type="compositionally biased region" description="Polar residues" evidence="1">
    <location>
        <begin position="52"/>
        <end position="63"/>
    </location>
</feature>
<dbReference type="STRING" id="870435.A0A0C3J317"/>
<dbReference type="EMBL" id="KN831976">
    <property type="protein sequence ID" value="KIO03468.1"/>
    <property type="molecule type" value="Genomic_DNA"/>
</dbReference>
<reference evidence="2 3" key="1">
    <citation type="submission" date="2014-04" db="EMBL/GenBank/DDBJ databases">
        <authorList>
            <consortium name="DOE Joint Genome Institute"/>
            <person name="Kuo A."/>
            <person name="Kohler A."/>
            <person name="Costa M.D."/>
            <person name="Nagy L.G."/>
            <person name="Floudas D."/>
            <person name="Copeland A."/>
            <person name="Barry K.W."/>
            <person name="Cichocki N."/>
            <person name="Veneault-Fourrey C."/>
            <person name="LaButti K."/>
            <person name="Lindquist E.A."/>
            <person name="Lipzen A."/>
            <person name="Lundell T."/>
            <person name="Morin E."/>
            <person name="Murat C."/>
            <person name="Sun H."/>
            <person name="Tunlid A."/>
            <person name="Henrissat B."/>
            <person name="Grigoriev I.V."/>
            <person name="Hibbett D.S."/>
            <person name="Martin F."/>
            <person name="Nordberg H.P."/>
            <person name="Cantor M.N."/>
            <person name="Hua S.X."/>
        </authorList>
    </citation>
    <scope>NUCLEOTIDE SEQUENCE [LARGE SCALE GENOMIC DNA]</scope>
    <source>
        <strain evidence="2 3">Marx 270</strain>
    </source>
</reference>
<organism evidence="2 3">
    <name type="scientific">Pisolithus tinctorius Marx 270</name>
    <dbReference type="NCBI Taxonomy" id="870435"/>
    <lineage>
        <taxon>Eukaryota</taxon>
        <taxon>Fungi</taxon>
        <taxon>Dikarya</taxon>
        <taxon>Basidiomycota</taxon>
        <taxon>Agaricomycotina</taxon>
        <taxon>Agaricomycetes</taxon>
        <taxon>Agaricomycetidae</taxon>
        <taxon>Boletales</taxon>
        <taxon>Sclerodermatineae</taxon>
        <taxon>Pisolithaceae</taxon>
        <taxon>Pisolithus</taxon>
    </lineage>
</organism>
<evidence type="ECO:0000313" key="3">
    <source>
        <dbReference type="Proteomes" id="UP000054217"/>
    </source>
</evidence>
<feature type="region of interest" description="Disordered" evidence="1">
    <location>
        <begin position="49"/>
        <end position="74"/>
    </location>
</feature>